<proteinExistence type="predicted"/>
<dbReference type="RefSeq" id="WP_308714019.1">
    <property type="nucleotide sequence ID" value="NZ_JAVHUY010000017.1"/>
</dbReference>
<dbReference type="EMBL" id="JAVHUY010000017">
    <property type="protein sequence ID" value="MDQ7906744.1"/>
    <property type="molecule type" value="Genomic_DNA"/>
</dbReference>
<sequence length="81" mass="8738">MTDWMSGPSSDEPTLISDIFDLADANFRQGQAVAIGNHHGAREAHRRAMAALGRILRRVDAGEVDASSLLIEPPAQRGADR</sequence>
<evidence type="ECO:0000313" key="1">
    <source>
        <dbReference type="EMBL" id="MDQ7906744.1"/>
    </source>
</evidence>
<accession>A0ABU0ZK27</accession>
<organism evidence="1 2">
    <name type="scientific">Phytohabitans maris</name>
    <dbReference type="NCBI Taxonomy" id="3071409"/>
    <lineage>
        <taxon>Bacteria</taxon>
        <taxon>Bacillati</taxon>
        <taxon>Actinomycetota</taxon>
        <taxon>Actinomycetes</taxon>
        <taxon>Micromonosporales</taxon>
        <taxon>Micromonosporaceae</taxon>
    </lineage>
</organism>
<comment type="caution">
    <text evidence="1">The sequence shown here is derived from an EMBL/GenBank/DDBJ whole genome shotgun (WGS) entry which is preliminary data.</text>
</comment>
<gene>
    <name evidence="1" type="ORF">RB614_19700</name>
</gene>
<keyword evidence="2" id="KW-1185">Reference proteome</keyword>
<name>A0ABU0ZK27_9ACTN</name>
<dbReference type="Proteomes" id="UP001230908">
    <property type="component" value="Unassembled WGS sequence"/>
</dbReference>
<protein>
    <submittedName>
        <fullName evidence="1">Uncharacterized protein</fullName>
    </submittedName>
</protein>
<reference evidence="1 2" key="1">
    <citation type="submission" date="2023-08" db="EMBL/GenBank/DDBJ databases">
        <title>Phytohabitans sansha sp. nov., isolated from marine sediment.</title>
        <authorList>
            <person name="Zhao Y."/>
            <person name="Yi K."/>
        </authorList>
    </citation>
    <scope>NUCLEOTIDE SEQUENCE [LARGE SCALE GENOMIC DNA]</scope>
    <source>
        <strain evidence="1 2">ZYX-F-186</strain>
    </source>
</reference>
<evidence type="ECO:0000313" key="2">
    <source>
        <dbReference type="Proteomes" id="UP001230908"/>
    </source>
</evidence>